<name>A0A2K2G278_9SPHN</name>
<protein>
    <submittedName>
        <fullName evidence="1">Enoyl-CoA hydratase</fullName>
    </submittedName>
</protein>
<evidence type="ECO:0000313" key="2">
    <source>
        <dbReference type="Proteomes" id="UP000236327"/>
    </source>
</evidence>
<dbReference type="OrthoDB" id="5730382at2"/>
<dbReference type="PANTHER" id="PTHR11941">
    <property type="entry name" value="ENOYL-COA HYDRATASE-RELATED"/>
    <property type="match status" value="1"/>
</dbReference>
<dbReference type="SUPFAM" id="SSF52096">
    <property type="entry name" value="ClpP/crotonase"/>
    <property type="match status" value="1"/>
</dbReference>
<dbReference type="Gene3D" id="3.90.226.10">
    <property type="entry name" value="2-enoyl-CoA Hydratase, Chain A, domain 1"/>
    <property type="match status" value="1"/>
</dbReference>
<dbReference type="AlphaFoldDB" id="A0A2K2G278"/>
<accession>A0A2K2G278</accession>
<dbReference type="EMBL" id="LYMM01000029">
    <property type="protein sequence ID" value="PNU05145.1"/>
    <property type="molecule type" value="Genomic_DNA"/>
</dbReference>
<dbReference type="GO" id="GO:0003824">
    <property type="term" value="F:catalytic activity"/>
    <property type="evidence" value="ECO:0007669"/>
    <property type="project" value="UniProtKB-ARBA"/>
</dbReference>
<proteinExistence type="predicted"/>
<dbReference type="PANTHER" id="PTHR11941:SF54">
    <property type="entry name" value="ENOYL-COA HYDRATASE, MITOCHONDRIAL"/>
    <property type="match status" value="1"/>
</dbReference>
<dbReference type="Pfam" id="PF00378">
    <property type="entry name" value="ECH_1"/>
    <property type="match status" value="1"/>
</dbReference>
<gene>
    <name evidence="1" type="ORF">A8V01_03925</name>
</gene>
<dbReference type="InterPro" id="IPR029045">
    <property type="entry name" value="ClpP/crotonase-like_dom_sf"/>
</dbReference>
<reference evidence="1 2" key="1">
    <citation type="submission" date="2016-05" db="EMBL/GenBank/DDBJ databases">
        <title>Complete genome sequence of Novosphingobium guangzhouense SA925(T).</title>
        <authorList>
            <person name="Sha S."/>
        </authorList>
    </citation>
    <scope>NUCLEOTIDE SEQUENCE [LARGE SCALE GENOMIC DNA]</scope>
    <source>
        <strain evidence="1 2">SA925</strain>
    </source>
</reference>
<dbReference type="GO" id="GO:0006635">
    <property type="term" value="P:fatty acid beta-oxidation"/>
    <property type="evidence" value="ECO:0007669"/>
    <property type="project" value="TreeGrafter"/>
</dbReference>
<dbReference type="CDD" id="cd06558">
    <property type="entry name" value="crotonase-like"/>
    <property type="match status" value="1"/>
</dbReference>
<dbReference type="Proteomes" id="UP000236327">
    <property type="component" value="Unassembled WGS sequence"/>
</dbReference>
<keyword evidence="2" id="KW-1185">Reference proteome</keyword>
<organism evidence="1 2">
    <name type="scientific">Novosphingobium guangzhouense</name>
    <dbReference type="NCBI Taxonomy" id="1850347"/>
    <lineage>
        <taxon>Bacteria</taxon>
        <taxon>Pseudomonadati</taxon>
        <taxon>Pseudomonadota</taxon>
        <taxon>Alphaproteobacteria</taxon>
        <taxon>Sphingomonadales</taxon>
        <taxon>Sphingomonadaceae</taxon>
        <taxon>Novosphingobium</taxon>
    </lineage>
</organism>
<evidence type="ECO:0000313" key="1">
    <source>
        <dbReference type="EMBL" id="PNU05145.1"/>
    </source>
</evidence>
<dbReference type="InterPro" id="IPR001753">
    <property type="entry name" value="Enoyl-CoA_hydra/iso"/>
</dbReference>
<comment type="caution">
    <text evidence="1">The sequence shown here is derived from an EMBL/GenBank/DDBJ whole genome shotgun (WGS) entry which is preliminary data.</text>
</comment>
<sequence length="270" mass="28562">MLGIGDPNHTFSSRLDTMVEEGFDVLKVRGSVQAFPHAAATLVQLLRFLPALTVEDGLVAESLAYAALQGSSEHQGWLSGLERSSPLAPQGRVGLTREEDAVIATLDRADAGNAIDRPMRDALHEAFALVNLDPTITSITLKGAGRAFCLGADLAEFGTTRDPALAHAIRRATLPANEAARCADRFRAVIDGACVGAGLELAAFASHITATRRSWFQLPELAMGILPGAGGCVSLTRRIGRQRTALMVLSGRRISAGKALEWGLVDALVD</sequence>